<reference evidence="2" key="1">
    <citation type="journal article" date="2012" name="Science">
        <title>Ecological populations of bacteria act as socially cohesive units of antibiotic production and resistance.</title>
        <authorList>
            <person name="Cordero O.X."/>
            <person name="Wildschutte H."/>
            <person name="Kirkup B."/>
            <person name="Proehl S."/>
            <person name="Ngo L."/>
            <person name="Hussain F."/>
            <person name="Le Roux F."/>
            <person name="Mincer T."/>
            <person name="Polz M.F."/>
        </authorList>
    </citation>
    <scope>NUCLEOTIDE SEQUENCE</scope>
    <source>
        <strain evidence="2">9CS106</strain>
    </source>
</reference>
<evidence type="ECO:0000313" key="2">
    <source>
        <dbReference type="EMBL" id="ANP79326.1"/>
    </source>
</evidence>
<name>A0A1B1C3C7_9VIBR</name>
<gene>
    <name evidence="2" type="ORF">A134_23210</name>
</gene>
<dbReference type="AlphaFoldDB" id="A0A1B1C3C7"/>
<sequence length="71" mass="8300">MSEWDKLSGIGSDAPLKETSEEDVMPKYFRKMPRKFVTQHKELRVSHQTSHDFTSYVMEAIREKLAKDGKI</sequence>
<evidence type="ECO:0000256" key="1">
    <source>
        <dbReference type="SAM" id="MobiDB-lite"/>
    </source>
</evidence>
<reference evidence="2" key="2">
    <citation type="submission" date="2016-06" db="EMBL/GenBank/DDBJ databases">
        <title>Adaptive Radiation by Waves of Gene Transfer Leads to Fine-Scale Resource Partitioning in Marine Microbes.</title>
        <authorList>
            <person name="Hehemann J.-H."/>
            <person name="Arevalo P."/>
            <person name="Datta M.S."/>
            <person name="Yu X."/>
            <person name="Corzett C.H."/>
            <person name="Henschel A."/>
            <person name="Preheim S.P."/>
            <person name="Timberlake S."/>
            <person name="Alm E.J."/>
            <person name="Polz M.F."/>
        </authorList>
    </citation>
    <scope>NUCLEOTIDE SEQUENCE</scope>
    <source>
        <strain evidence="2">9CS106</strain>
    </source>
</reference>
<accession>A0A1B1C3C7</accession>
<protein>
    <submittedName>
        <fullName evidence="2">Uncharacterized protein</fullName>
    </submittedName>
</protein>
<organism evidence="2">
    <name type="scientific">Vibrio crassostreae 9CS106</name>
    <dbReference type="NCBI Taxonomy" id="1191300"/>
    <lineage>
        <taxon>Bacteria</taxon>
        <taxon>Pseudomonadati</taxon>
        <taxon>Pseudomonadota</taxon>
        <taxon>Gammaproteobacteria</taxon>
        <taxon>Vibrionales</taxon>
        <taxon>Vibrionaceae</taxon>
        <taxon>Vibrio</taxon>
    </lineage>
</organism>
<dbReference type="EMBL" id="CP016231">
    <property type="protein sequence ID" value="ANP79326.1"/>
    <property type="molecule type" value="Genomic_DNA"/>
</dbReference>
<feature type="region of interest" description="Disordered" evidence="1">
    <location>
        <begin position="1"/>
        <end position="23"/>
    </location>
</feature>
<proteinExistence type="predicted"/>